<dbReference type="RefSeq" id="WP_125556266.1">
    <property type="nucleotide sequence ID" value="NZ_RBVX01000011.1"/>
</dbReference>
<reference evidence="1 2" key="1">
    <citation type="submission" date="2018-10" db="EMBL/GenBank/DDBJ databases">
        <title>Draft genome sequence of Bacillus salarius IM0101, isolated from a hypersaline soil in Inner Mongolia, China.</title>
        <authorList>
            <person name="Yamprayoonswat W."/>
            <person name="Boonvisut S."/>
            <person name="Jumpathong W."/>
            <person name="Sittihan S."/>
            <person name="Ruangsuj P."/>
            <person name="Wanthongcharoen S."/>
            <person name="Thongpramul N."/>
            <person name="Pimmason S."/>
            <person name="Yu B."/>
            <person name="Yasawong M."/>
        </authorList>
    </citation>
    <scope>NUCLEOTIDE SEQUENCE [LARGE SCALE GENOMIC DNA]</scope>
    <source>
        <strain evidence="1 2">IM0101</strain>
    </source>
</reference>
<accession>A0A3R9QKP0</accession>
<dbReference type="OrthoDB" id="2989520at2"/>
<dbReference type="AlphaFoldDB" id="A0A3R9QKP0"/>
<evidence type="ECO:0000313" key="2">
    <source>
        <dbReference type="Proteomes" id="UP000275076"/>
    </source>
</evidence>
<sequence length="220" mass="25855">MASNVPDFEEYRKEKQQQADQDFIELLELYTGWLKHHTNLREKVRAKHLFAELTNRAVEDLEEQPWKRYFEDWFAFDYITIIGTRLFDMFVKEKADVLSPEKIQMSGLVMTAALEPFQILKQEDQGALVTPLLREDEKRLTSLFETSRNVGETSYILARTIHCGFENRIFSPIVPLVLPEQNDFIDQWKTLSKAKEAEQQRLRFMKENGASWLAFAATRS</sequence>
<protein>
    <submittedName>
        <fullName evidence="1">Uncharacterized protein</fullName>
    </submittedName>
</protein>
<proteinExistence type="predicted"/>
<organism evidence="1 2">
    <name type="scientific">Salibacterium salarium</name>
    <dbReference type="NCBI Taxonomy" id="284579"/>
    <lineage>
        <taxon>Bacteria</taxon>
        <taxon>Bacillati</taxon>
        <taxon>Bacillota</taxon>
        <taxon>Bacilli</taxon>
        <taxon>Bacillales</taxon>
        <taxon>Bacillaceae</taxon>
    </lineage>
</organism>
<keyword evidence="2" id="KW-1185">Reference proteome</keyword>
<comment type="caution">
    <text evidence="1">The sequence shown here is derived from an EMBL/GenBank/DDBJ whole genome shotgun (WGS) entry which is preliminary data.</text>
</comment>
<evidence type="ECO:0000313" key="1">
    <source>
        <dbReference type="EMBL" id="RSL32916.1"/>
    </source>
</evidence>
<name>A0A3R9QKP0_9BACI</name>
<gene>
    <name evidence="1" type="ORF">D7Z54_12885</name>
</gene>
<dbReference type="EMBL" id="RBVX01000011">
    <property type="protein sequence ID" value="RSL32916.1"/>
    <property type="molecule type" value="Genomic_DNA"/>
</dbReference>
<dbReference type="Proteomes" id="UP000275076">
    <property type="component" value="Unassembled WGS sequence"/>
</dbReference>